<accession>J3PDA3</accession>
<protein>
    <submittedName>
        <fullName evidence="2 3">Uncharacterized protein</fullName>
    </submittedName>
</protein>
<reference evidence="4" key="1">
    <citation type="submission" date="2010-07" db="EMBL/GenBank/DDBJ databases">
        <title>The genome sequence of Gaeumannomyces graminis var. tritici strain R3-111a-1.</title>
        <authorList>
            <consortium name="The Broad Institute Genome Sequencing Platform"/>
            <person name="Ma L.-J."/>
            <person name="Dead R."/>
            <person name="Young S."/>
            <person name="Zeng Q."/>
            <person name="Koehrsen M."/>
            <person name="Alvarado L."/>
            <person name="Berlin A."/>
            <person name="Chapman S.B."/>
            <person name="Chen Z."/>
            <person name="Freedman E."/>
            <person name="Gellesch M."/>
            <person name="Goldberg J."/>
            <person name="Griggs A."/>
            <person name="Gujja S."/>
            <person name="Heilman E.R."/>
            <person name="Heiman D."/>
            <person name="Hepburn T."/>
            <person name="Howarth C."/>
            <person name="Jen D."/>
            <person name="Larson L."/>
            <person name="Mehta T."/>
            <person name="Neiman D."/>
            <person name="Pearson M."/>
            <person name="Roberts A."/>
            <person name="Saif S."/>
            <person name="Shea T."/>
            <person name="Shenoy N."/>
            <person name="Sisk P."/>
            <person name="Stolte C."/>
            <person name="Sykes S."/>
            <person name="Walk T."/>
            <person name="White J."/>
            <person name="Yandava C."/>
            <person name="Haas B."/>
            <person name="Nusbaum C."/>
            <person name="Birren B."/>
        </authorList>
    </citation>
    <scope>NUCLEOTIDE SEQUENCE [LARGE SCALE GENOMIC DNA]</scope>
    <source>
        <strain evidence="4">R3-111a-1</strain>
    </source>
</reference>
<evidence type="ECO:0000256" key="1">
    <source>
        <dbReference type="SAM" id="MobiDB-lite"/>
    </source>
</evidence>
<dbReference type="HOGENOM" id="CLU_860650_0_0_1"/>
<gene>
    <name evidence="3" type="primary">20351929</name>
    <name evidence="2" type="ORF">GGTG_11471</name>
</gene>
<feature type="region of interest" description="Disordered" evidence="1">
    <location>
        <begin position="66"/>
        <end position="85"/>
    </location>
</feature>
<evidence type="ECO:0000313" key="2">
    <source>
        <dbReference type="EMBL" id="EJT70448.1"/>
    </source>
</evidence>
<feature type="compositionally biased region" description="Low complexity" evidence="1">
    <location>
        <begin position="73"/>
        <end position="83"/>
    </location>
</feature>
<organism evidence="2">
    <name type="scientific">Gaeumannomyces tritici (strain R3-111a-1)</name>
    <name type="common">Wheat and barley take-all root rot fungus</name>
    <name type="synonym">Gaeumannomyces graminis var. tritici</name>
    <dbReference type="NCBI Taxonomy" id="644352"/>
    <lineage>
        <taxon>Eukaryota</taxon>
        <taxon>Fungi</taxon>
        <taxon>Dikarya</taxon>
        <taxon>Ascomycota</taxon>
        <taxon>Pezizomycotina</taxon>
        <taxon>Sordariomycetes</taxon>
        <taxon>Sordariomycetidae</taxon>
        <taxon>Magnaporthales</taxon>
        <taxon>Magnaporthaceae</taxon>
        <taxon>Gaeumannomyces</taxon>
    </lineage>
</organism>
<reference evidence="2" key="3">
    <citation type="submission" date="2010-09" db="EMBL/GenBank/DDBJ databases">
        <title>Annotation of Gaeumannomyces graminis var. tritici R3-111a-1.</title>
        <authorList>
            <consortium name="The Broad Institute Genome Sequencing Platform"/>
            <person name="Ma L.-J."/>
            <person name="Dead R."/>
            <person name="Young S.K."/>
            <person name="Zeng Q."/>
            <person name="Gargeya S."/>
            <person name="Fitzgerald M."/>
            <person name="Haas B."/>
            <person name="Abouelleil A."/>
            <person name="Alvarado L."/>
            <person name="Arachchi H.M."/>
            <person name="Berlin A."/>
            <person name="Brown A."/>
            <person name="Chapman S.B."/>
            <person name="Chen Z."/>
            <person name="Dunbar C."/>
            <person name="Freedman E."/>
            <person name="Gearin G."/>
            <person name="Gellesch M."/>
            <person name="Goldberg J."/>
            <person name="Griggs A."/>
            <person name="Gujja S."/>
            <person name="Heiman D."/>
            <person name="Howarth C."/>
            <person name="Larson L."/>
            <person name="Lui A."/>
            <person name="MacDonald P.J.P."/>
            <person name="Mehta T."/>
            <person name="Montmayeur A."/>
            <person name="Murphy C."/>
            <person name="Neiman D."/>
            <person name="Pearson M."/>
            <person name="Priest M."/>
            <person name="Roberts A."/>
            <person name="Saif S."/>
            <person name="Shea T."/>
            <person name="Shenoy N."/>
            <person name="Sisk P."/>
            <person name="Stolte C."/>
            <person name="Sykes S."/>
            <person name="Yandava C."/>
            <person name="Wortman J."/>
            <person name="Nusbaum C."/>
            <person name="Birren B."/>
        </authorList>
    </citation>
    <scope>NUCLEOTIDE SEQUENCE</scope>
    <source>
        <strain evidence="2">R3-111a-1</strain>
    </source>
</reference>
<reference evidence="2" key="2">
    <citation type="submission" date="2010-07" db="EMBL/GenBank/DDBJ databases">
        <authorList>
            <consortium name="The Broad Institute Genome Sequencing Platform"/>
            <consortium name="Broad Institute Genome Sequencing Center for Infectious Disease"/>
            <person name="Ma L.-J."/>
            <person name="Dead R."/>
            <person name="Young S."/>
            <person name="Zeng Q."/>
            <person name="Koehrsen M."/>
            <person name="Alvarado L."/>
            <person name="Berlin A."/>
            <person name="Chapman S.B."/>
            <person name="Chen Z."/>
            <person name="Freedman E."/>
            <person name="Gellesch M."/>
            <person name="Goldberg J."/>
            <person name="Griggs A."/>
            <person name="Gujja S."/>
            <person name="Heilman E.R."/>
            <person name="Heiman D."/>
            <person name="Hepburn T."/>
            <person name="Howarth C."/>
            <person name="Jen D."/>
            <person name="Larson L."/>
            <person name="Mehta T."/>
            <person name="Neiman D."/>
            <person name="Pearson M."/>
            <person name="Roberts A."/>
            <person name="Saif S."/>
            <person name="Shea T."/>
            <person name="Shenoy N."/>
            <person name="Sisk P."/>
            <person name="Stolte C."/>
            <person name="Sykes S."/>
            <person name="Walk T."/>
            <person name="White J."/>
            <person name="Yandava C."/>
            <person name="Haas B."/>
            <person name="Nusbaum C."/>
            <person name="Birren B."/>
        </authorList>
    </citation>
    <scope>NUCLEOTIDE SEQUENCE</scope>
    <source>
        <strain evidence="2">R3-111a-1</strain>
    </source>
</reference>
<dbReference type="Proteomes" id="UP000006039">
    <property type="component" value="Unassembled WGS sequence"/>
</dbReference>
<dbReference type="AlphaFoldDB" id="J3PDA3"/>
<dbReference type="RefSeq" id="XP_009227626.1">
    <property type="nucleotide sequence ID" value="XM_009229362.1"/>
</dbReference>
<proteinExistence type="predicted"/>
<sequence length="323" mass="35121">MQGHISLPPFRDVGSAASKSGITPSHSILARLAPPPLGSPTKRTLRHFRWHLLLLRYVTKLFPDSRRGHRSCMRSSSSSSSSSNMQFSRPAWAMMVPTYAGPAEVVTARACFRQGISGHQQTAQNNKDSFVIEQHDGESLRSGSLSCPTIPGGVWMDSLTPPHDTVGPLRHWRVDGQPGQPVSSVPAPPSQRKVARGRAVGCGEGRRRGGDGRILGSTTAAAQGEGGRALLRALSIGLRGRRPLSFQEAKVAAQKAPRKHLGNEECLEKDNRESMVNNCMELEQQVKVTLPLFAVTDTEQYLLTATTSHRNTTVSHGKRAKLM</sequence>
<keyword evidence="4" id="KW-1185">Reference proteome</keyword>
<reference evidence="3" key="4">
    <citation type="journal article" date="2015" name="G3 (Bethesda)">
        <title>Genome sequences of three phytopathogenic species of the Magnaporthaceae family of fungi.</title>
        <authorList>
            <person name="Okagaki L.H."/>
            <person name="Nunes C.C."/>
            <person name="Sailsbery J."/>
            <person name="Clay B."/>
            <person name="Brown D."/>
            <person name="John T."/>
            <person name="Oh Y."/>
            <person name="Young N."/>
            <person name="Fitzgerald M."/>
            <person name="Haas B.J."/>
            <person name="Zeng Q."/>
            <person name="Young S."/>
            <person name="Adiconis X."/>
            <person name="Fan L."/>
            <person name="Levin J.Z."/>
            <person name="Mitchell T.K."/>
            <person name="Okubara P.A."/>
            <person name="Farman M.L."/>
            <person name="Kohn L.M."/>
            <person name="Birren B."/>
            <person name="Ma L.-J."/>
            <person name="Dean R.A."/>
        </authorList>
    </citation>
    <scope>NUCLEOTIDE SEQUENCE</scope>
    <source>
        <strain evidence="3">R3-111a-1</strain>
    </source>
</reference>
<dbReference type="VEuPathDB" id="FungiDB:GGTG_11471"/>
<name>J3PDA3_GAET3</name>
<reference evidence="3" key="5">
    <citation type="submission" date="2018-04" db="UniProtKB">
        <authorList>
            <consortium name="EnsemblFungi"/>
        </authorList>
    </citation>
    <scope>IDENTIFICATION</scope>
    <source>
        <strain evidence="3">R3-111a-1</strain>
    </source>
</reference>
<dbReference type="EnsemblFungi" id="EJT70448">
    <property type="protein sequence ID" value="EJT70448"/>
    <property type="gene ID" value="GGTG_11471"/>
</dbReference>
<evidence type="ECO:0000313" key="4">
    <source>
        <dbReference type="Proteomes" id="UP000006039"/>
    </source>
</evidence>
<evidence type="ECO:0000313" key="3">
    <source>
        <dbReference type="EnsemblFungi" id="EJT70448"/>
    </source>
</evidence>
<dbReference type="GeneID" id="20351929"/>
<dbReference type="EMBL" id="GL385401">
    <property type="protein sequence ID" value="EJT70448.1"/>
    <property type="molecule type" value="Genomic_DNA"/>
</dbReference>